<evidence type="ECO:0000256" key="1">
    <source>
        <dbReference type="SAM" id="MobiDB-lite"/>
    </source>
</evidence>
<name>A0A2T3HHU2_9SPHI</name>
<feature type="region of interest" description="Disordered" evidence="1">
    <location>
        <begin position="1"/>
        <end position="25"/>
    </location>
</feature>
<proteinExistence type="predicted"/>
<evidence type="ECO:0000313" key="2">
    <source>
        <dbReference type="EMBL" id="PST82026.1"/>
    </source>
</evidence>
<gene>
    <name evidence="2" type="ORF">C7T94_14510</name>
</gene>
<evidence type="ECO:0000313" key="3">
    <source>
        <dbReference type="Proteomes" id="UP000240912"/>
    </source>
</evidence>
<organism evidence="2 3">
    <name type="scientific">Pedobacter yulinensis</name>
    <dbReference type="NCBI Taxonomy" id="2126353"/>
    <lineage>
        <taxon>Bacteria</taxon>
        <taxon>Pseudomonadati</taxon>
        <taxon>Bacteroidota</taxon>
        <taxon>Sphingobacteriia</taxon>
        <taxon>Sphingobacteriales</taxon>
        <taxon>Sphingobacteriaceae</taxon>
        <taxon>Pedobacter</taxon>
    </lineage>
</organism>
<keyword evidence="3" id="KW-1185">Reference proteome</keyword>
<dbReference type="EMBL" id="PYLS01000006">
    <property type="protein sequence ID" value="PST82026.1"/>
    <property type="molecule type" value="Genomic_DNA"/>
</dbReference>
<sequence>KPLPLGSPQRRPQQSGRRRGGNPEIYYMRDRATVSFLMKPPPIEITAATAAAERKTARR</sequence>
<comment type="caution">
    <text evidence="2">The sequence shown here is derived from an EMBL/GenBank/DDBJ whole genome shotgun (WGS) entry which is preliminary data.</text>
</comment>
<reference evidence="2 3" key="1">
    <citation type="submission" date="2018-03" db="EMBL/GenBank/DDBJ databases">
        <authorList>
            <person name="Keele B.F."/>
        </authorList>
    </citation>
    <scope>NUCLEOTIDE SEQUENCE [LARGE SCALE GENOMIC DNA]</scope>
    <source>
        <strain evidence="2 3">YL28-9</strain>
    </source>
</reference>
<protein>
    <submittedName>
        <fullName evidence="2">Uncharacterized protein</fullName>
    </submittedName>
</protein>
<dbReference type="AlphaFoldDB" id="A0A2T3HHU2"/>
<dbReference type="Proteomes" id="UP000240912">
    <property type="component" value="Unassembled WGS sequence"/>
</dbReference>
<feature type="compositionally biased region" description="Low complexity" evidence="1">
    <location>
        <begin position="1"/>
        <end position="15"/>
    </location>
</feature>
<feature type="non-terminal residue" evidence="2">
    <location>
        <position position="1"/>
    </location>
</feature>
<accession>A0A2T3HHU2</accession>